<evidence type="ECO:0000313" key="2">
    <source>
        <dbReference type="EMBL" id="MFD2682031.1"/>
    </source>
</evidence>
<feature type="transmembrane region" description="Helical" evidence="1">
    <location>
        <begin position="92"/>
        <end position="113"/>
    </location>
</feature>
<feature type="transmembrane region" description="Helical" evidence="1">
    <location>
        <begin position="38"/>
        <end position="58"/>
    </location>
</feature>
<keyword evidence="1" id="KW-1133">Transmembrane helix</keyword>
<dbReference type="RefSeq" id="WP_377936715.1">
    <property type="nucleotide sequence ID" value="NZ_JBHUMF010000031.1"/>
</dbReference>
<dbReference type="Proteomes" id="UP001597506">
    <property type="component" value="Unassembled WGS sequence"/>
</dbReference>
<name>A0ABW5RTN9_9BACI</name>
<comment type="caution">
    <text evidence="2">The sequence shown here is derived from an EMBL/GenBank/DDBJ whole genome shotgun (WGS) entry which is preliminary data.</text>
</comment>
<reference evidence="3" key="1">
    <citation type="journal article" date="2019" name="Int. J. Syst. Evol. Microbiol.">
        <title>The Global Catalogue of Microorganisms (GCM) 10K type strain sequencing project: providing services to taxonomists for standard genome sequencing and annotation.</title>
        <authorList>
            <consortium name="The Broad Institute Genomics Platform"/>
            <consortium name="The Broad Institute Genome Sequencing Center for Infectious Disease"/>
            <person name="Wu L."/>
            <person name="Ma J."/>
        </authorList>
    </citation>
    <scope>NUCLEOTIDE SEQUENCE [LARGE SCALE GENOMIC DNA]</scope>
    <source>
        <strain evidence="3">KCTC 3913</strain>
    </source>
</reference>
<feature type="transmembrane region" description="Helical" evidence="1">
    <location>
        <begin position="12"/>
        <end position="31"/>
    </location>
</feature>
<protein>
    <submittedName>
        <fullName evidence="2">Uncharacterized protein</fullName>
    </submittedName>
</protein>
<sequence length="188" mass="22332">MANFLDFNLIGMVLQLLSWGLIAFLFFSIYRKGEEKPIIWKAIIIVLVGLFSFTFGFTLWDTPVKLPILPLGVWILCWWFKRKGRWQVYRTFAWLGFWANFIFLTATFITIPLHNVFYPKDHVSTYVNNIERSSVSVTHRSATKVLLDKNKLKTEIPNMKRKSFEAWLGIERLRCLTEQRKRNDFLFI</sequence>
<accession>A0ABW5RTN9</accession>
<keyword evidence="3" id="KW-1185">Reference proteome</keyword>
<feature type="transmembrane region" description="Helical" evidence="1">
    <location>
        <begin position="64"/>
        <end position="80"/>
    </location>
</feature>
<dbReference type="EMBL" id="JBHUMF010000031">
    <property type="protein sequence ID" value="MFD2682031.1"/>
    <property type="molecule type" value="Genomic_DNA"/>
</dbReference>
<keyword evidence="1" id="KW-0812">Transmembrane</keyword>
<evidence type="ECO:0000313" key="3">
    <source>
        <dbReference type="Proteomes" id="UP001597506"/>
    </source>
</evidence>
<proteinExistence type="predicted"/>
<organism evidence="2 3">
    <name type="scientific">Bacillus seohaeanensis</name>
    <dbReference type="NCBI Taxonomy" id="284580"/>
    <lineage>
        <taxon>Bacteria</taxon>
        <taxon>Bacillati</taxon>
        <taxon>Bacillota</taxon>
        <taxon>Bacilli</taxon>
        <taxon>Bacillales</taxon>
        <taxon>Bacillaceae</taxon>
        <taxon>Bacillus</taxon>
    </lineage>
</organism>
<gene>
    <name evidence="2" type="ORF">ACFSUL_14920</name>
</gene>
<evidence type="ECO:0000256" key="1">
    <source>
        <dbReference type="SAM" id="Phobius"/>
    </source>
</evidence>
<keyword evidence="1" id="KW-0472">Membrane</keyword>